<dbReference type="EMBL" id="CP109546">
    <property type="protein sequence ID" value="WTZ06558.1"/>
    <property type="molecule type" value="Genomic_DNA"/>
</dbReference>
<protein>
    <recommendedName>
        <fullName evidence="3">Lipoprotein</fullName>
    </recommendedName>
</protein>
<dbReference type="EMBL" id="CP109546">
    <property type="protein sequence ID" value="WTZ14528.1"/>
    <property type="molecule type" value="Genomic_DNA"/>
</dbReference>
<gene>
    <name evidence="1" type="ORF">OG699_00045</name>
    <name evidence="2" type="ORF">OG699_45215</name>
</gene>
<accession>A0AAU3HQ57</accession>
<sequence length="152" mass="16206">MGRHRWGRAAAGIVLAAAVISTVSGCGGHADVDKGEPKKPAATAPSFSKASAAFQDKVANSYLDDECTTEAGTCWDRMKDIVASARVLRKAMNGEKSVGADFWTDAYALINKMEKGLKPGRDLGVNEMTSNRPAVFGSAHDLADWLDEHPIK</sequence>
<evidence type="ECO:0008006" key="3">
    <source>
        <dbReference type="Google" id="ProtNLM"/>
    </source>
</evidence>
<name>A0AAU3HQ57_9ACTN</name>
<organism evidence="1">
    <name type="scientific">Streptomyces sp. NBC_01393</name>
    <dbReference type="NCBI Taxonomy" id="2903851"/>
    <lineage>
        <taxon>Bacteria</taxon>
        <taxon>Bacillati</taxon>
        <taxon>Actinomycetota</taxon>
        <taxon>Actinomycetes</taxon>
        <taxon>Kitasatosporales</taxon>
        <taxon>Streptomycetaceae</taxon>
        <taxon>Streptomyces</taxon>
    </lineage>
</organism>
<proteinExistence type="predicted"/>
<dbReference type="AlphaFoldDB" id="A0AAU3HQ57"/>
<dbReference type="PROSITE" id="PS51257">
    <property type="entry name" value="PROKAR_LIPOPROTEIN"/>
    <property type="match status" value="1"/>
</dbReference>
<evidence type="ECO:0000313" key="1">
    <source>
        <dbReference type="EMBL" id="WTZ06558.1"/>
    </source>
</evidence>
<evidence type="ECO:0000313" key="2">
    <source>
        <dbReference type="EMBL" id="WTZ14528.1"/>
    </source>
</evidence>
<reference evidence="1" key="1">
    <citation type="submission" date="2022-10" db="EMBL/GenBank/DDBJ databases">
        <title>The complete genomes of actinobacterial strains from the NBC collection.</title>
        <authorList>
            <person name="Joergensen T.S."/>
            <person name="Alvarez Arevalo M."/>
            <person name="Sterndorff E.B."/>
            <person name="Faurdal D."/>
            <person name="Vuksanovic O."/>
            <person name="Mourched A.-S."/>
            <person name="Charusanti P."/>
            <person name="Shaw S."/>
            <person name="Blin K."/>
            <person name="Weber T."/>
        </authorList>
    </citation>
    <scope>NUCLEOTIDE SEQUENCE</scope>
    <source>
        <strain evidence="1">NBC_01393</strain>
    </source>
</reference>